<name>A0ABM0M7V3_SACKO</name>
<feature type="compositionally biased region" description="Basic and acidic residues" evidence="2">
    <location>
        <begin position="129"/>
        <end position="139"/>
    </location>
</feature>
<feature type="compositionally biased region" description="Basic and acidic residues" evidence="2">
    <location>
        <begin position="1172"/>
        <end position="1187"/>
    </location>
</feature>
<feature type="compositionally biased region" description="Basic and acidic residues" evidence="2">
    <location>
        <begin position="1013"/>
        <end position="1042"/>
    </location>
</feature>
<feature type="compositionally biased region" description="Low complexity" evidence="2">
    <location>
        <begin position="111"/>
        <end position="121"/>
    </location>
</feature>
<evidence type="ECO:0000256" key="2">
    <source>
        <dbReference type="SAM" id="MobiDB-lite"/>
    </source>
</evidence>
<feature type="region of interest" description="Disordered" evidence="2">
    <location>
        <begin position="358"/>
        <end position="416"/>
    </location>
</feature>
<feature type="coiled-coil region" evidence="1">
    <location>
        <begin position="598"/>
        <end position="625"/>
    </location>
</feature>
<evidence type="ECO:0000259" key="3">
    <source>
        <dbReference type="PROSITE" id="PS50853"/>
    </source>
</evidence>
<dbReference type="Gene3D" id="2.60.40.10">
    <property type="entry name" value="Immunoglobulins"/>
    <property type="match status" value="1"/>
</dbReference>
<feature type="region of interest" description="Disordered" evidence="2">
    <location>
        <begin position="1501"/>
        <end position="1540"/>
    </location>
</feature>
<feature type="compositionally biased region" description="Basic and acidic residues" evidence="2">
    <location>
        <begin position="1652"/>
        <end position="1667"/>
    </location>
</feature>
<feature type="compositionally biased region" description="Polar residues" evidence="2">
    <location>
        <begin position="360"/>
        <end position="374"/>
    </location>
</feature>
<evidence type="ECO:0000313" key="5">
    <source>
        <dbReference type="RefSeq" id="XP_006816094.1"/>
    </source>
</evidence>
<feature type="compositionally biased region" description="Basic residues" evidence="2">
    <location>
        <begin position="381"/>
        <end position="394"/>
    </location>
</feature>
<feature type="compositionally biased region" description="Basic and acidic residues" evidence="2">
    <location>
        <begin position="100"/>
        <end position="110"/>
    </location>
</feature>
<feature type="coiled-coil region" evidence="1">
    <location>
        <begin position="514"/>
        <end position="541"/>
    </location>
</feature>
<protein>
    <submittedName>
        <fullName evidence="5">Microtubule-associated protein futsch-like</fullName>
    </submittedName>
</protein>
<feature type="compositionally biased region" description="Polar residues" evidence="2">
    <location>
        <begin position="140"/>
        <end position="159"/>
    </location>
</feature>
<dbReference type="SUPFAM" id="SSF49265">
    <property type="entry name" value="Fibronectin type III"/>
    <property type="match status" value="1"/>
</dbReference>
<feature type="compositionally biased region" description="Basic and acidic residues" evidence="2">
    <location>
        <begin position="1147"/>
        <end position="1162"/>
    </location>
</feature>
<dbReference type="RefSeq" id="XP_006816094.1">
    <property type="nucleotide sequence ID" value="XM_006816031.1"/>
</dbReference>
<feature type="region of interest" description="Disordered" evidence="2">
    <location>
        <begin position="566"/>
        <end position="585"/>
    </location>
</feature>
<dbReference type="PROSITE" id="PS50096">
    <property type="entry name" value="IQ"/>
    <property type="match status" value="1"/>
</dbReference>
<feature type="compositionally biased region" description="Low complexity" evidence="2">
    <location>
        <begin position="573"/>
        <end position="585"/>
    </location>
</feature>
<feature type="domain" description="Fibronectin type-III" evidence="3">
    <location>
        <begin position="669"/>
        <end position="769"/>
    </location>
</feature>
<feature type="region of interest" description="Disordered" evidence="2">
    <location>
        <begin position="1284"/>
        <end position="1339"/>
    </location>
</feature>
<dbReference type="Pfam" id="PF00041">
    <property type="entry name" value="fn3"/>
    <property type="match status" value="1"/>
</dbReference>
<feature type="compositionally biased region" description="Low complexity" evidence="2">
    <location>
        <begin position="807"/>
        <end position="820"/>
    </location>
</feature>
<feature type="compositionally biased region" description="Basic residues" evidence="2">
    <location>
        <begin position="456"/>
        <end position="465"/>
    </location>
</feature>
<keyword evidence="1" id="KW-0175">Coiled coil</keyword>
<evidence type="ECO:0000256" key="1">
    <source>
        <dbReference type="SAM" id="Coils"/>
    </source>
</evidence>
<feature type="compositionally biased region" description="Basic and acidic residues" evidence="2">
    <location>
        <begin position="880"/>
        <end position="904"/>
    </location>
</feature>
<proteinExistence type="predicted"/>
<dbReference type="Proteomes" id="UP000694865">
    <property type="component" value="Unplaced"/>
</dbReference>
<gene>
    <name evidence="5" type="primary">LOC100368832</name>
</gene>
<evidence type="ECO:0000313" key="4">
    <source>
        <dbReference type="Proteomes" id="UP000694865"/>
    </source>
</evidence>
<dbReference type="GeneID" id="100368832"/>
<reference evidence="5" key="1">
    <citation type="submission" date="2025-08" db="UniProtKB">
        <authorList>
            <consortium name="RefSeq"/>
        </authorList>
    </citation>
    <scope>IDENTIFICATION</scope>
    <source>
        <tissue evidence="5">Testes</tissue>
    </source>
</reference>
<feature type="region of interest" description="Disordered" evidence="2">
    <location>
        <begin position="302"/>
        <end position="331"/>
    </location>
</feature>
<keyword evidence="4" id="KW-1185">Reference proteome</keyword>
<feature type="region of interest" description="Disordered" evidence="2">
    <location>
        <begin position="99"/>
        <end position="159"/>
    </location>
</feature>
<feature type="region of interest" description="Disordered" evidence="2">
    <location>
        <begin position="1576"/>
        <end position="1667"/>
    </location>
</feature>
<dbReference type="CDD" id="cd00063">
    <property type="entry name" value="FN3"/>
    <property type="match status" value="1"/>
</dbReference>
<accession>A0ABM0M7V3</accession>
<feature type="compositionally biased region" description="Basic and acidic residues" evidence="2">
    <location>
        <begin position="968"/>
        <end position="994"/>
    </location>
</feature>
<feature type="region of interest" description="Disordered" evidence="2">
    <location>
        <begin position="748"/>
        <end position="1190"/>
    </location>
</feature>
<feature type="compositionally biased region" description="Basic and acidic residues" evidence="2">
    <location>
        <begin position="923"/>
        <end position="949"/>
    </location>
</feature>
<feature type="compositionally biased region" description="Polar residues" evidence="2">
    <location>
        <begin position="752"/>
        <end position="769"/>
    </location>
</feature>
<feature type="compositionally biased region" description="Acidic residues" evidence="2">
    <location>
        <begin position="1641"/>
        <end position="1651"/>
    </location>
</feature>
<feature type="non-terminal residue" evidence="5">
    <location>
        <position position="1"/>
    </location>
</feature>
<organism evidence="4 5">
    <name type="scientific">Saccoglossus kowalevskii</name>
    <name type="common">Acorn worm</name>
    <dbReference type="NCBI Taxonomy" id="10224"/>
    <lineage>
        <taxon>Eukaryota</taxon>
        <taxon>Metazoa</taxon>
        <taxon>Hemichordata</taxon>
        <taxon>Enteropneusta</taxon>
        <taxon>Harrimaniidae</taxon>
        <taxon>Saccoglossus</taxon>
    </lineage>
</organism>
<sequence>VFDYRPFVINWCLKLKILDGYSVTQKESLKAEWLYSQGKGRAFRPGHHGQLVDYLSHVSPVTMASDTQEDEKLNKILSKQMYYKNQLKDDKDVIGVTRMSTEKSYIKPPERSSSPSRSRSSSPKKKRSPKDSRSPHKDGSISSTKTTPTKAWASTNAGDHNQNVLTKRYQSSDARESMLDLVLQDVDQDDLDCSSTLTNSLLQSESIYLPASVDDDNMDERPTTAPPYAGYTKTLAEIIGAQEYKRPAGLVKPQSGRNSPVLHGSTGQINRNESVRTPLNLGSTTVGRGESKPAVLANGRVGQGRFHPYDERPSKGVPVKLPSPKSPDKNITFKALNEQPIRPLNRSDSTRRIAAKLIMTPNQDAPSKSPLSPSTEDRNTPARKRSPALKRRKMACSTDSEPVVLSSKNHTKEVQSIKQKAADRKQKLHESEMTVSKDDPGVIELRRTFTKESPKRSRSLRRSMRKPSSNFVSRVAKNKNVDIISATRIQAAWRGYYARKYNTEIVKVRNTIRNHRVEDHIKQLNAELKKTKELYEQEKKMRTLQMEAIKFLWEQVQALHQWKENFNQEGKPQSKSTRATTTTASAIQQTLQDPSAKEAELEKKCTELQQQVGELQDTLKTVTSQLQSSGYSTTHSSLDASDKKAIMQVPFATMQKEHPVKSVPVLPTAPQNLTLQVKVNGAILLKWEPSAVLDTDGKNLVDHKVTGYKIYVNGHEEGIVEGSDTWAIIEGLSVGTLYKFNIRAVSDAGESPDSNTAITTLSIISTPSEKTQDKPDKPDEDDPSPKRKSSKDSSPGSRKTSKDSTSSRRSSTGSTKSSGKCHGQSTNETDKAEYLKDGDQKIRKNSKDVEKEKNLAAERRYSSEEPVKQDLDSSNPVNDARQKEEKELAIEKKRSKDEAMKENLDSSDPVESVKDARQKRKKSKEDAKKEKELAKERRISKEEAMKENLDSSDPVESVTDARQKRKKSKEDVRKDKELTTERRRSKEEAMKENLDSSDPVESVTDARQKRKKSKEDVRKDKELSTERRRSKEEEIKPSHDLCDSILKNSERKRKSSREDKEAGAGTGRRRSKEERKHSKEESDARKERKKSTEHAKKLEQKKKDSVIEEKLAKESSNDEVAKEDSPKRKDRKKSNGDEAKKSKRKKSKEDTKQAEEKLDKKSSVTPEVAMPSEKEQMIEDDSKKDSLQETPITTITTNSCAEISAQEIKVLQADLCAPGTEAVESPRQIDEPPAAIVKTDAREPLSINVTPSIKERPRHLCLLDTNAPVMISTVIDTPFHGAKLLSRSMSPDSKSYKKSRHRSGSKSPIKSSPKKHHHTRESASEPSSPTDRLAPYHSNILSSSLPSSSLVSDQNSAVTIERIPTVDDMTKEIESGDFEEPVSQAFSAPIRKSAEMRKSFTRQLAASFNVSLTGAVDQSVEDPVVRDYKSTISSHMTEKMTAVVVSLNESQDGSVSSMDNTLRTSDEMSSIKSIDLLISQQKQESPSSAEKMKSDEIIQENKNSDAIVVDHPEKMGTGDFSSGREAVDDKNESTQEPEVQKFTVLELNKEQAMDTEEDIDITPSKNLAVDVTDAVKSFESSEGKTDEAEDFEDAQEWAHETGNNDDVPATEKNHTVSPEMLCDDADAENVMNLEEKGSDSSMEEVAADEDGNDVRKSKSDSHSCKPS</sequence>
<dbReference type="PROSITE" id="PS50853">
    <property type="entry name" value="FN3"/>
    <property type="match status" value="1"/>
</dbReference>
<dbReference type="InterPro" id="IPR003961">
    <property type="entry name" value="FN3_dom"/>
</dbReference>
<dbReference type="SMART" id="SM00060">
    <property type="entry name" value="FN3"/>
    <property type="match status" value="1"/>
</dbReference>
<dbReference type="InterPro" id="IPR036116">
    <property type="entry name" value="FN3_sf"/>
</dbReference>
<feature type="compositionally biased region" description="Basic and acidic residues" evidence="2">
    <location>
        <begin position="828"/>
        <end position="871"/>
    </location>
</feature>
<feature type="region of interest" description="Disordered" evidence="2">
    <location>
        <begin position="451"/>
        <end position="470"/>
    </location>
</feature>
<dbReference type="InterPro" id="IPR013783">
    <property type="entry name" value="Ig-like_fold"/>
</dbReference>
<feature type="compositionally biased region" description="Basic and acidic residues" evidence="2">
    <location>
        <begin position="1071"/>
        <end position="1140"/>
    </location>
</feature>